<accession>A0ACC5Z6A6</accession>
<gene>
    <name evidence="1" type="ORF">PDJAM_G00096560</name>
</gene>
<reference evidence="1" key="1">
    <citation type="submission" date="2020-02" db="EMBL/GenBank/DDBJ databases">
        <title>Genome sequencing of the panga catfish, Pangasius djambal.</title>
        <authorList>
            <person name="Wen M."/>
            <person name="Zahm M."/>
            <person name="Roques C."/>
            <person name="Cabau C."/>
            <person name="Klopp C."/>
            <person name="Donnadieu C."/>
            <person name="Jouanno E."/>
            <person name="Avarre J.-C."/>
            <person name="Campet M."/>
            <person name="Ha T."/>
            <person name="Dugue R."/>
            <person name="Lampietro C."/>
            <person name="Louis A."/>
            <person name="Herpin A."/>
            <person name="Echchiki A."/>
            <person name="Berthelot C."/>
            <person name="Parey E."/>
            <person name="Roest-Crollius H."/>
            <person name="Braasch I."/>
            <person name="Postlethwait J.H."/>
            <person name="Bobe J."/>
            <person name="Montfort J."/>
            <person name="Bouchez O."/>
            <person name="Begum T."/>
            <person name="Schartl M."/>
            <person name="Gustiano R."/>
            <person name="Guiguen Y."/>
        </authorList>
    </citation>
    <scope>NUCLEOTIDE SEQUENCE</scope>
    <source>
        <strain evidence="1">Pdj_M5554</strain>
    </source>
</reference>
<sequence length="177" mass="19875">MARLWRSAPLLFLVCVVIWCVFETGAKADHPVPLQRHRREWIVPPQILEENVDYTKQSFIARIRSDKEDPSKGPIRYFLKGIGADQPPYHLFVVEPSTGNVRVTGLLDRENIAQYNLSGVALYPDGSVAENDIQLRIKVKDQNDNAPIFLPISTGSVNELSAIGKSVTLTDYPFITV</sequence>
<proteinExistence type="predicted"/>
<evidence type="ECO:0000313" key="1">
    <source>
        <dbReference type="EMBL" id="MCJ8743650.1"/>
    </source>
</evidence>
<dbReference type="Proteomes" id="UP000830395">
    <property type="component" value="Chromosome 19"/>
</dbReference>
<evidence type="ECO:0000313" key="2">
    <source>
        <dbReference type="Proteomes" id="UP000830395"/>
    </source>
</evidence>
<name>A0ACC5Z6A6_9TELE</name>
<organism evidence="1 2">
    <name type="scientific">Pangasius djambal</name>
    <dbReference type="NCBI Taxonomy" id="1691987"/>
    <lineage>
        <taxon>Eukaryota</taxon>
        <taxon>Metazoa</taxon>
        <taxon>Chordata</taxon>
        <taxon>Craniata</taxon>
        <taxon>Vertebrata</taxon>
        <taxon>Euteleostomi</taxon>
        <taxon>Actinopterygii</taxon>
        <taxon>Neopterygii</taxon>
        <taxon>Teleostei</taxon>
        <taxon>Ostariophysi</taxon>
        <taxon>Siluriformes</taxon>
        <taxon>Pangasiidae</taxon>
        <taxon>Pangasius</taxon>
    </lineage>
</organism>
<keyword evidence="2" id="KW-1185">Reference proteome</keyword>
<comment type="caution">
    <text evidence="1">The sequence shown here is derived from an EMBL/GenBank/DDBJ whole genome shotgun (WGS) entry which is preliminary data.</text>
</comment>
<dbReference type="EMBL" id="CM040993">
    <property type="protein sequence ID" value="MCJ8743650.1"/>
    <property type="molecule type" value="Genomic_DNA"/>
</dbReference>
<protein>
    <submittedName>
        <fullName evidence="1">Uncharacterized protein</fullName>
    </submittedName>
</protein>